<feature type="chain" id="PRO_5037064860" description="CarboxypepD_reg-like domain-containing protein" evidence="1">
    <location>
        <begin position="20"/>
        <end position="251"/>
    </location>
</feature>
<dbReference type="RefSeq" id="WP_189604766.1">
    <property type="nucleotide sequence ID" value="NZ_BMXB01000008.1"/>
</dbReference>
<dbReference type="EMBL" id="BMXB01000008">
    <property type="protein sequence ID" value="GHA39851.1"/>
    <property type="molecule type" value="Genomic_DNA"/>
</dbReference>
<sequence>MIKKAIFLFCLLSHAFAFSQETKLLQGKIHADSSLTDVYINIINLSGETGTVNAPSGNFEIDVAVNDSLLFSSVQYEPVKIKVSEEIFERGFLNIWLKENVNELAEVQISNIDLTGNLSTDLSNIQIFDQSTVGIAFSTSKHMAPVERHLSTAKSSPLIYLLNTLNGDLKMLKKARNNELLAMMADKGMGTMPIEFYTEDLKLPEHEIINFVYFCTESPEYESLLADPKRLELIEFYKEKAPEFIENRMGW</sequence>
<proteinExistence type="predicted"/>
<feature type="signal peptide" evidence="1">
    <location>
        <begin position="1"/>
        <end position="19"/>
    </location>
</feature>
<evidence type="ECO:0000313" key="2">
    <source>
        <dbReference type="EMBL" id="GHA39851.1"/>
    </source>
</evidence>
<reference evidence="2" key="2">
    <citation type="submission" date="2020-09" db="EMBL/GenBank/DDBJ databases">
        <authorList>
            <person name="Sun Q."/>
            <person name="Kim S."/>
        </authorList>
    </citation>
    <scope>NUCLEOTIDE SEQUENCE</scope>
    <source>
        <strain evidence="2">KCTC 12719</strain>
    </source>
</reference>
<reference evidence="2" key="1">
    <citation type="journal article" date="2014" name="Int. J. Syst. Evol. Microbiol.">
        <title>Complete genome sequence of Corynebacterium casei LMG S-19264T (=DSM 44701T), isolated from a smear-ripened cheese.</title>
        <authorList>
            <consortium name="US DOE Joint Genome Institute (JGI-PGF)"/>
            <person name="Walter F."/>
            <person name="Albersmeier A."/>
            <person name="Kalinowski J."/>
            <person name="Ruckert C."/>
        </authorList>
    </citation>
    <scope>NUCLEOTIDE SEQUENCE</scope>
    <source>
        <strain evidence="2">KCTC 12719</strain>
    </source>
</reference>
<accession>A0A918SF63</accession>
<dbReference type="Proteomes" id="UP000610456">
    <property type="component" value="Unassembled WGS sequence"/>
</dbReference>
<gene>
    <name evidence="2" type="ORF">GCM10007103_21570</name>
</gene>
<organism evidence="2 3">
    <name type="scientific">Salinimicrobium marinum</name>
    <dbReference type="NCBI Taxonomy" id="680283"/>
    <lineage>
        <taxon>Bacteria</taxon>
        <taxon>Pseudomonadati</taxon>
        <taxon>Bacteroidota</taxon>
        <taxon>Flavobacteriia</taxon>
        <taxon>Flavobacteriales</taxon>
        <taxon>Flavobacteriaceae</taxon>
        <taxon>Salinimicrobium</taxon>
    </lineage>
</organism>
<evidence type="ECO:0000313" key="3">
    <source>
        <dbReference type="Proteomes" id="UP000610456"/>
    </source>
</evidence>
<name>A0A918SF63_9FLAO</name>
<keyword evidence="1" id="KW-0732">Signal</keyword>
<dbReference type="SUPFAM" id="SSF49464">
    <property type="entry name" value="Carboxypeptidase regulatory domain-like"/>
    <property type="match status" value="1"/>
</dbReference>
<keyword evidence="3" id="KW-1185">Reference proteome</keyword>
<dbReference type="AlphaFoldDB" id="A0A918SF63"/>
<comment type="caution">
    <text evidence="2">The sequence shown here is derived from an EMBL/GenBank/DDBJ whole genome shotgun (WGS) entry which is preliminary data.</text>
</comment>
<evidence type="ECO:0008006" key="4">
    <source>
        <dbReference type="Google" id="ProtNLM"/>
    </source>
</evidence>
<protein>
    <recommendedName>
        <fullName evidence="4">CarboxypepD_reg-like domain-containing protein</fullName>
    </recommendedName>
</protein>
<evidence type="ECO:0000256" key="1">
    <source>
        <dbReference type="SAM" id="SignalP"/>
    </source>
</evidence>
<dbReference type="InterPro" id="IPR008969">
    <property type="entry name" value="CarboxyPept-like_regulatory"/>
</dbReference>